<name>A0A099JN22_9MICO</name>
<proteinExistence type="predicted"/>
<evidence type="ECO:0000313" key="3">
    <source>
        <dbReference type="EMBL" id="MBB5640282.1"/>
    </source>
</evidence>
<gene>
    <name evidence="3" type="ORF">BJ997_000830</name>
    <name evidence="2" type="ORF">GY21_03805</name>
</gene>
<feature type="transmembrane region" description="Helical" evidence="1">
    <location>
        <begin position="204"/>
        <end position="224"/>
    </location>
</feature>
<evidence type="ECO:0000313" key="2">
    <source>
        <dbReference type="EMBL" id="KGJ79789.1"/>
    </source>
</evidence>
<dbReference type="OrthoDB" id="9785431at2"/>
<feature type="transmembrane region" description="Helical" evidence="1">
    <location>
        <begin position="27"/>
        <end position="51"/>
    </location>
</feature>
<dbReference type="PANTHER" id="PTHR36844">
    <property type="entry name" value="PROTEASE PRSW"/>
    <property type="match status" value="1"/>
</dbReference>
<dbReference type="Proteomes" id="UP000029864">
    <property type="component" value="Unassembled WGS sequence"/>
</dbReference>
<sequence length="385" mass="41377">MSDVQPTLESVPEVWTAAVRPSRAGTVALAGVGLALAGLALLLVFVYLATFLGPVEAASGLLLALIPLTVVLLAVRWVDRWDPEPRPALWFAFLWGAGVSVVTALLFDLGVQITIASSGGALAASDFASSVVQAPFVEEIAKGVGILVLFWVARRHFDGPLDGVVYAATIAAGFAFSENIQYFGVAMMEGGAGSLGMTFLLRGVFSPFAHVMFTICTGVALGLAARRTTRRSHLVFFVLGLIPAIALHALWNGAFFVFVGDANLLAYYFFVQVPLFIAAILVVVFLRRQEARVTLRRLHEYAVAGWFTAAEVSMLATATGRRQALAWAKSQPQGRKRAMRSFITDATRLAFAREHLVNGHDGPAERAHEARLLGALQQDRAEVLA</sequence>
<dbReference type="Proteomes" id="UP000561726">
    <property type="component" value="Unassembled WGS sequence"/>
</dbReference>
<feature type="transmembrane region" description="Helical" evidence="1">
    <location>
        <begin position="57"/>
        <end position="75"/>
    </location>
</feature>
<reference evidence="3 5" key="2">
    <citation type="submission" date="2020-08" db="EMBL/GenBank/DDBJ databases">
        <title>Sequencing the genomes of 1000 actinobacteria strains.</title>
        <authorList>
            <person name="Klenk H.-P."/>
        </authorList>
    </citation>
    <scope>NUCLEOTIDE SEQUENCE [LARGE SCALE GENOMIC DNA]</scope>
    <source>
        <strain evidence="3 5">DSM 21065</strain>
    </source>
</reference>
<feature type="transmembrane region" description="Helical" evidence="1">
    <location>
        <begin position="265"/>
        <end position="286"/>
    </location>
</feature>
<reference evidence="2 4" key="1">
    <citation type="submission" date="2014-08" db="EMBL/GenBank/DDBJ databases">
        <authorList>
            <person name="Sisinthy S."/>
        </authorList>
    </citation>
    <scope>NUCLEOTIDE SEQUENCE [LARGE SCALE GENOMIC DNA]</scope>
    <source>
        <strain evidence="2 4">RuG17</strain>
    </source>
</reference>
<feature type="transmembrane region" description="Helical" evidence="1">
    <location>
        <begin position="87"/>
        <end position="107"/>
    </location>
</feature>
<evidence type="ECO:0000313" key="4">
    <source>
        <dbReference type="Proteomes" id="UP000029864"/>
    </source>
</evidence>
<dbReference type="PANTHER" id="PTHR36844:SF1">
    <property type="entry name" value="PROTEASE PRSW"/>
    <property type="match status" value="1"/>
</dbReference>
<keyword evidence="1" id="KW-0472">Membrane</keyword>
<organism evidence="2 4">
    <name type="scientific">Cryobacterium roopkundense</name>
    <dbReference type="NCBI Taxonomy" id="1001240"/>
    <lineage>
        <taxon>Bacteria</taxon>
        <taxon>Bacillati</taxon>
        <taxon>Actinomycetota</taxon>
        <taxon>Actinomycetes</taxon>
        <taxon>Micrococcales</taxon>
        <taxon>Microbacteriaceae</taxon>
        <taxon>Cryobacterium</taxon>
    </lineage>
</organism>
<feature type="transmembrane region" description="Helical" evidence="1">
    <location>
        <begin position="236"/>
        <end position="259"/>
    </location>
</feature>
<keyword evidence="1" id="KW-1133">Transmembrane helix</keyword>
<comment type="caution">
    <text evidence="2">The sequence shown here is derived from an EMBL/GenBank/DDBJ whole genome shotgun (WGS) entry which is preliminary data.</text>
</comment>
<protein>
    <submittedName>
        <fullName evidence="3">RsiW-degrading membrane proteinase PrsW (M82 family)</fullName>
    </submittedName>
</protein>
<keyword evidence="4" id="KW-1185">Reference proteome</keyword>
<feature type="transmembrane region" description="Helical" evidence="1">
    <location>
        <begin position="127"/>
        <end position="152"/>
    </location>
</feature>
<dbReference type="eggNOG" id="COG2339">
    <property type="taxonomic scope" value="Bacteria"/>
</dbReference>
<dbReference type="RefSeq" id="WP_035835315.1">
    <property type="nucleotide sequence ID" value="NZ_JACHBQ010000001.1"/>
</dbReference>
<feature type="transmembrane region" description="Helical" evidence="1">
    <location>
        <begin position="164"/>
        <end position="184"/>
    </location>
</feature>
<evidence type="ECO:0000313" key="5">
    <source>
        <dbReference type="Proteomes" id="UP000561726"/>
    </source>
</evidence>
<dbReference type="EMBL" id="JPXF01000009">
    <property type="protein sequence ID" value="KGJ79789.1"/>
    <property type="molecule type" value="Genomic_DNA"/>
</dbReference>
<dbReference type="Pfam" id="PF13367">
    <property type="entry name" value="PrsW-protease"/>
    <property type="match status" value="1"/>
</dbReference>
<keyword evidence="1" id="KW-0812">Transmembrane</keyword>
<dbReference type="GO" id="GO:0008233">
    <property type="term" value="F:peptidase activity"/>
    <property type="evidence" value="ECO:0007669"/>
    <property type="project" value="InterPro"/>
</dbReference>
<dbReference type="InterPro" id="IPR026898">
    <property type="entry name" value="PrsW"/>
</dbReference>
<accession>A0A099JN22</accession>
<evidence type="ECO:0000256" key="1">
    <source>
        <dbReference type="SAM" id="Phobius"/>
    </source>
</evidence>
<dbReference type="EMBL" id="JACHBQ010000001">
    <property type="protein sequence ID" value="MBB5640282.1"/>
    <property type="molecule type" value="Genomic_DNA"/>
</dbReference>
<dbReference type="STRING" id="1001240.GY21_03805"/>
<dbReference type="AlphaFoldDB" id="A0A099JN22"/>